<dbReference type="PANTHER" id="PTHR10900:SF120">
    <property type="entry name" value="MUCIN-5AC-RELATED"/>
    <property type="match status" value="1"/>
</dbReference>
<dbReference type="AlphaFoldDB" id="A0A2S7KWF5"/>
<name>A0A2S7KWF5_9FLAO</name>
<gene>
    <name evidence="3" type="ORF">BST83_07325</name>
</gene>
<dbReference type="Gene3D" id="2.30.180.10">
    <property type="entry name" value="FAS1 domain"/>
    <property type="match status" value="1"/>
</dbReference>
<dbReference type="InterPro" id="IPR000782">
    <property type="entry name" value="FAS1_domain"/>
</dbReference>
<accession>A0A2S7KWF5</accession>
<dbReference type="PROSITE" id="PS50213">
    <property type="entry name" value="FAS1"/>
    <property type="match status" value="1"/>
</dbReference>
<dbReference type="RefSeq" id="WP_104809222.1">
    <property type="nucleotide sequence ID" value="NZ_MQUA01000013.1"/>
</dbReference>
<dbReference type="Proteomes" id="UP000239522">
    <property type="component" value="Unassembled WGS sequence"/>
</dbReference>
<sequence>MKTKFFTTITIVATFIFSSSVFAQVDGPILSGVDNTSEYKTIELINMDKDLSTFANLLTLSGLNLSLALTTEPHTLFVPTNQAFSKMSIKRFVELTNPKNKTELTKFMNDHFLTKKYTSREFKNADVISTGNNTKIQIYQDDYYLSFGGAKVLQADIKSKNGMIFIVDGFIEPSRY</sequence>
<dbReference type="PANTHER" id="PTHR10900">
    <property type="entry name" value="PERIOSTIN-RELATED"/>
    <property type="match status" value="1"/>
</dbReference>
<protein>
    <recommendedName>
        <fullName evidence="2">FAS1 domain-containing protein</fullName>
    </recommendedName>
</protein>
<evidence type="ECO:0000259" key="2">
    <source>
        <dbReference type="PROSITE" id="PS50213"/>
    </source>
</evidence>
<dbReference type="EMBL" id="MQUA01000013">
    <property type="protein sequence ID" value="PQB06984.1"/>
    <property type="molecule type" value="Genomic_DNA"/>
</dbReference>
<comment type="caution">
    <text evidence="3">The sequence shown here is derived from an EMBL/GenBank/DDBJ whole genome shotgun (WGS) entry which is preliminary data.</text>
</comment>
<dbReference type="SUPFAM" id="SSF82153">
    <property type="entry name" value="FAS1 domain"/>
    <property type="match status" value="1"/>
</dbReference>
<evidence type="ECO:0000256" key="1">
    <source>
        <dbReference type="SAM" id="SignalP"/>
    </source>
</evidence>
<reference evidence="3 4" key="1">
    <citation type="submission" date="2016-11" db="EMBL/GenBank/DDBJ databases">
        <title>Trade-off between light-utilization and light-protection in marine flavobacteria.</title>
        <authorList>
            <person name="Kumagai Y."/>
        </authorList>
    </citation>
    <scope>NUCLEOTIDE SEQUENCE [LARGE SCALE GENOMIC DNA]</scope>
    <source>
        <strain evidence="3 4">ATCC 700397</strain>
    </source>
</reference>
<keyword evidence="4" id="KW-1185">Reference proteome</keyword>
<dbReference type="GO" id="GO:0050839">
    <property type="term" value="F:cell adhesion molecule binding"/>
    <property type="evidence" value="ECO:0007669"/>
    <property type="project" value="TreeGrafter"/>
</dbReference>
<evidence type="ECO:0000313" key="3">
    <source>
        <dbReference type="EMBL" id="PQB06984.1"/>
    </source>
</evidence>
<dbReference type="GO" id="GO:0031012">
    <property type="term" value="C:extracellular matrix"/>
    <property type="evidence" value="ECO:0007669"/>
    <property type="project" value="TreeGrafter"/>
</dbReference>
<feature type="domain" description="FAS1" evidence="2">
    <location>
        <begin position="38"/>
        <end position="171"/>
    </location>
</feature>
<dbReference type="OrthoDB" id="1119934at2"/>
<dbReference type="InterPro" id="IPR050904">
    <property type="entry name" value="Adhesion/Biosynth-related"/>
</dbReference>
<dbReference type="GO" id="GO:0007155">
    <property type="term" value="P:cell adhesion"/>
    <property type="evidence" value="ECO:0007669"/>
    <property type="project" value="TreeGrafter"/>
</dbReference>
<dbReference type="InterPro" id="IPR036378">
    <property type="entry name" value="FAS1_dom_sf"/>
</dbReference>
<dbReference type="GO" id="GO:0030198">
    <property type="term" value="P:extracellular matrix organization"/>
    <property type="evidence" value="ECO:0007669"/>
    <property type="project" value="TreeGrafter"/>
</dbReference>
<evidence type="ECO:0000313" key="4">
    <source>
        <dbReference type="Proteomes" id="UP000239522"/>
    </source>
</evidence>
<feature type="chain" id="PRO_5015696027" description="FAS1 domain-containing protein" evidence="1">
    <location>
        <begin position="24"/>
        <end position="176"/>
    </location>
</feature>
<dbReference type="SMART" id="SM00554">
    <property type="entry name" value="FAS1"/>
    <property type="match status" value="1"/>
</dbReference>
<organism evidence="3 4">
    <name type="scientific">Polaribacter filamentus</name>
    <dbReference type="NCBI Taxonomy" id="53483"/>
    <lineage>
        <taxon>Bacteria</taxon>
        <taxon>Pseudomonadati</taxon>
        <taxon>Bacteroidota</taxon>
        <taxon>Flavobacteriia</taxon>
        <taxon>Flavobacteriales</taxon>
        <taxon>Flavobacteriaceae</taxon>
    </lineage>
</organism>
<feature type="signal peptide" evidence="1">
    <location>
        <begin position="1"/>
        <end position="23"/>
    </location>
</feature>
<dbReference type="GO" id="GO:0005615">
    <property type="term" value="C:extracellular space"/>
    <property type="evidence" value="ECO:0007669"/>
    <property type="project" value="TreeGrafter"/>
</dbReference>
<proteinExistence type="predicted"/>
<keyword evidence="1" id="KW-0732">Signal</keyword>
<dbReference type="Pfam" id="PF02469">
    <property type="entry name" value="Fasciclin"/>
    <property type="match status" value="1"/>
</dbReference>